<gene>
    <name evidence="6" type="ORF">PMACD_LOCUS10743</name>
</gene>
<keyword evidence="2 4" id="KW-0328">Glycosyltransferase</keyword>
<dbReference type="Gene3D" id="3.40.50.2000">
    <property type="entry name" value="Glycogen Phosphorylase B"/>
    <property type="match status" value="1"/>
</dbReference>
<keyword evidence="7" id="KW-1185">Reference proteome</keyword>
<dbReference type="CDD" id="cd03784">
    <property type="entry name" value="GT1_Gtf-like"/>
    <property type="match status" value="1"/>
</dbReference>
<reference evidence="6" key="1">
    <citation type="submission" date="2021-02" db="EMBL/GenBank/DDBJ databases">
        <authorList>
            <person name="Steward A R."/>
        </authorList>
    </citation>
    <scope>NUCLEOTIDE SEQUENCE</scope>
</reference>
<dbReference type="SUPFAM" id="SSF53756">
    <property type="entry name" value="UDP-Glycosyltransferase/glycogen phosphorylase"/>
    <property type="match status" value="1"/>
</dbReference>
<evidence type="ECO:0000256" key="5">
    <source>
        <dbReference type="SAM" id="Phobius"/>
    </source>
</evidence>
<dbReference type="PANTHER" id="PTHR48043:SF114">
    <property type="entry name" value="IP04436P-RELATED"/>
    <property type="match status" value="1"/>
</dbReference>
<evidence type="ECO:0000313" key="6">
    <source>
        <dbReference type="EMBL" id="CAF4894273.1"/>
    </source>
</evidence>
<keyword evidence="3 4" id="KW-0808">Transferase</keyword>
<dbReference type="PROSITE" id="PS00375">
    <property type="entry name" value="UDPGT"/>
    <property type="match status" value="1"/>
</dbReference>
<name>A0A821UQI6_9NEOP</name>
<evidence type="ECO:0000313" key="7">
    <source>
        <dbReference type="Proteomes" id="UP000663880"/>
    </source>
</evidence>
<evidence type="ECO:0000256" key="4">
    <source>
        <dbReference type="RuleBase" id="RU003718"/>
    </source>
</evidence>
<dbReference type="GO" id="GO:0008194">
    <property type="term" value="F:UDP-glycosyltransferase activity"/>
    <property type="evidence" value="ECO:0007669"/>
    <property type="project" value="InterPro"/>
</dbReference>
<comment type="similarity">
    <text evidence="1 4">Belongs to the UDP-glycosyltransferase family.</text>
</comment>
<evidence type="ECO:0000256" key="3">
    <source>
        <dbReference type="ARBA" id="ARBA00022679"/>
    </source>
</evidence>
<dbReference type="InterPro" id="IPR002213">
    <property type="entry name" value="UDP_glucos_trans"/>
</dbReference>
<dbReference type="EMBL" id="CAJOBZ010000032">
    <property type="protein sequence ID" value="CAF4894273.1"/>
    <property type="molecule type" value="Genomic_DNA"/>
</dbReference>
<sequence>MGSFYKFWVIFFLNEAQSARILGLFPHPGKSHQIVFDPVMKALAGRGHEITVMTFFPHRVPPENYKEVNLQSLTQPKLDFIMIDSYEKPSWIKKIPIVGNIWDQYIQHIDLANDALEICKKMIQFPPVVDTLKKQYDLVIVENFAGDCMLGLISAFGIKAPVVGLSSPQLLPNKARRMGADDNPAYVPIVTSSFSHKMSFFQRVENTIVHYLSDKVYQTLRKNERMLIEKSFGRRIPDIQELANNQSLILVNSYHVLNGVYPRVPGIVEVGGIHIQPKTNTIPMFIEKYLNESNHGVILFSFGSSLCSSSLSRKTENELIKSFSKLKQRVIWKHSESSEGGSFIGKNILRLKWIPQAQLLQHPKVLALVGHGGLLGIMEAVTFGKPIVAIPVFADHRSNAAAVEAAGIGVILPISDLQANNFVRAIGIVLSQRMRERARLVSAMWHDREQLPLDTAVYWTERVIRWGNQSPLSSQAKYLTFYQYALLDVAAFLTLLFTLLLLTLYYITKYIINFFKNSHLKVVIKEKSVDVPRNAWLGASLVVDVTDKEFWERVGDDMSNSKKN</sequence>
<accession>A0A821UQI6</accession>
<comment type="caution">
    <text evidence="6">The sequence shown here is derived from an EMBL/GenBank/DDBJ whole genome shotgun (WGS) entry which is preliminary data.</text>
</comment>
<evidence type="ECO:0008006" key="8">
    <source>
        <dbReference type="Google" id="ProtNLM"/>
    </source>
</evidence>
<dbReference type="OrthoDB" id="5835829at2759"/>
<protein>
    <recommendedName>
        <fullName evidence="8">UDP-glycosyltransferase</fullName>
    </recommendedName>
</protein>
<keyword evidence="5" id="KW-0472">Membrane</keyword>
<dbReference type="InterPro" id="IPR050271">
    <property type="entry name" value="UDP-glycosyltransferase"/>
</dbReference>
<feature type="transmembrane region" description="Helical" evidence="5">
    <location>
        <begin position="481"/>
        <end position="507"/>
    </location>
</feature>
<dbReference type="PANTHER" id="PTHR48043">
    <property type="entry name" value="EG:EG0003.4 PROTEIN-RELATED"/>
    <property type="match status" value="1"/>
</dbReference>
<dbReference type="FunFam" id="3.40.50.2000:FF:000050">
    <property type="entry name" value="UDP-glucuronosyltransferase"/>
    <property type="match status" value="1"/>
</dbReference>
<evidence type="ECO:0000256" key="2">
    <source>
        <dbReference type="ARBA" id="ARBA00022676"/>
    </source>
</evidence>
<dbReference type="Pfam" id="PF00201">
    <property type="entry name" value="UDPGT"/>
    <property type="match status" value="1"/>
</dbReference>
<dbReference type="Proteomes" id="UP000663880">
    <property type="component" value="Unassembled WGS sequence"/>
</dbReference>
<dbReference type="AlphaFoldDB" id="A0A821UQI6"/>
<keyword evidence="5" id="KW-0812">Transmembrane</keyword>
<organism evidence="6 7">
    <name type="scientific">Pieris macdunnoughi</name>
    <dbReference type="NCBI Taxonomy" id="345717"/>
    <lineage>
        <taxon>Eukaryota</taxon>
        <taxon>Metazoa</taxon>
        <taxon>Ecdysozoa</taxon>
        <taxon>Arthropoda</taxon>
        <taxon>Hexapoda</taxon>
        <taxon>Insecta</taxon>
        <taxon>Pterygota</taxon>
        <taxon>Neoptera</taxon>
        <taxon>Endopterygota</taxon>
        <taxon>Lepidoptera</taxon>
        <taxon>Glossata</taxon>
        <taxon>Ditrysia</taxon>
        <taxon>Papilionoidea</taxon>
        <taxon>Pieridae</taxon>
        <taxon>Pierinae</taxon>
        <taxon>Pieris</taxon>
    </lineage>
</organism>
<dbReference type="InterPro" id="IPR035595">
    <property type="entry name" value="UDP_glycos_trans_CS"/>
</dbReference>
<keyword evidence="5" id="KW-1133">Transmembrane helix</keyword>
<evidence type="ECO:0000256" key="1">
    <source>
        <dbReference type="ARBA" id="ARBA00009995"/>
    </source>
</evidence>
<proteinExistence type="inferred from homology"/>